<keyword evidence="4" id="KW-1185">Reference proteome</keyword>
<protein>
    <submittedName>
        <fullName evidence="1">Uncharacterized protein</fullName>
    </submittedName>
</protein>
<accession>A0A267WNA5</accession>
<dbReference type="EMBL" id="CABWJV010000001">
    <property type="protein sequence ID" value="VWQ12265.1"/>
    <property type="molecule type" value="Genomic_DNA"/>
</dbReference>
<dbReference type="EMBL" id="MNLB01000002">
    <property type="protein sequence ID" value="PAC74084.1"/>
    <property type="molecule type" value="Genomic_DNA"/>
</dbReference>
<sequence>MAEGAGNAAFPTLVAFCVFRSSLPVMLRSFRVKHASQPSDVLADTRKSNTPVIRRGQ</sequence>
<reference evidence="2 4" key="2">
    <citation type="submission" date="2019-10" db="EMBL/GenBank/DDBJ databases">
        <authorList>
            <consortium name="Melissa Lawson"/>
            <person name="O'neill I."/>
        </authorList>
    </citation>
    <scope>NUCLEOTIDE SEQUENCE [LARGE SCALE GENOMIC DNA]</scope>
    <source>
        <strain evidence="2">LH_658</strain>
    </source>
</reference>
<organism evidence="1 3">
    <name type="scientific">Bifidobacterium pseudocatenulatum</name>
    <dbReference type="NCBI Taxonomy" id="28026"/>
    <lineage>
        <taxon>Bacteria</taxon>
        <taxon>Bacillati</taxon>
        <taxon>Actinomycetota</taxon>
        <taxon>Actinomycetes</taxon>
        <taxon>Bifidobacteriales</taxon>
        <taxon>Bifidobacteriaceae</taxon>
        <taxon>Bifidobacterium</taxon>
    </lineage>
</organism>
<comment type="caution">
    <text evidence="1">The sequence shown here is derived from an EMBL/GenBank/DDBJ whole genome shotgun (WGS) entry which is preliminary data.</text>
</comment>
<proteinExistence type="predicted"/>
<evidence type="ECO:0000313" key="2">
    <source>
        <dbReference type="EMBL" id="VWQ12265.1"/>
    </source>
</evidence>
<dbReference type="Proteomes" id="UP000494211">
    <property type="component" value="Unassembled WGS sequence"/>
</dbReference>
<reference evidence="1 3" key="1">
    <citation type="journal article" date="2017" name="ISME J.">
        <title>Unveiling bifidobacterial biogeography across the mammalian branch of the tree of life.</title>
        <authorList>
            <person name="Milani C."/>
            <person name="Mangifesta M."/>
            <person name="Mancabelli L."/>
            <person name="Lugli G.A."/>
            <person name="James K."/>
            <person name="Duranti S."/>
            <person name="Turroni F."/>
            <person name="Ferrario C."/>
            <person name="Ossiprandi M.C."/>
            <person name="van Sinderen D."/>
            <person name="Ventura M."/>
        </authorList>
    </citation>
    <scope>NUCLEOTIDE SEQUENCE [LARGE SCALE GENOMIC DNA]</scope>
    <source>
        <strain evidence="1 3">1E</strain>
    </source>
</reference>
<evidence type="ECO:0000313" key="4">
    <source>
        <dbReference type="Proteomes" id="UP000494211"/>
    </source>
</evidence>
<gene>
    <name evidence="2" type="ORF">BIFLH658_00195</name>
    <name evidence="1" type="ORF">BPS1E_0707</name>
</gene>
<dbReference type="AlphaFoldDB" id="A0A267WNA5"/>
<name>A0A267WNA5_BIFPS</name>
<evidence type="ECO:0000313" key="3">
    <source>
        <dbReference type="Proteomes" id="UP000216789"/>
    </source>
</evidence>
<dbReference type="Proteomes" id="UP000216789">
    <property type="component" value="Unassembled WGS sequence"/>
</dbReference>
<evidence type="ECO:0000313" key="1">
    <source>
        <dbReference type="EMBL" id="PAC74084.1"/>
    </source>
</evidence>